<sequence length="236" mass="26356">MMKELNLDELKQEIGNNKKGKSILMSLFALCLFLFGLLVLFSPNLTEQERIDLFSFAIPGPVFLSILAGPLFGAVPGFILVCLCATTGACFCYGLSYTLGRGIVVDKFPSMLLKFHRKIQANKDNLVFYMLFLRLTPLVPNIIVNIASPIVGIPLKYFAFGTFVGLMPLNLIHLNTGLTLYTIEKLGANLSNILWIAVLGLLALIPTLFKKQIEKFDEKHTKEAELKQKKENKKDL</sequence>
<gene>
    <name evidence="8" type="ORF">PPERSA_07387</name>
</gene>
<organism evidence="8 9">
    <name type="scientific">Pseudocohnilembus persalinus</name>
    <name type="common">Ciliate</name>
    <dbReference type="NCBI Taxonomy" id="266149"/>
    <lineage>
        <taxon>Eukaryota</taxon>
        <taxon>Sar</taxon>
        <taxon>Alveolata</taxon>
        <taxon>Ciliophora</taxon>
        <taxon>Intramacronucleata</taxon>
        <taxon>Oligohymenophorea</taxon>
        <taxon>Scuticociliatia</taxon>
        <taxon>Philasterida</taxon>
        <taxon>Pseudocohnilembidae</taxon>
        <taxon>Pseudocohnilembus</taxon>
    </lineage>
</organism>
<dbReference type="PANTHER" id="PTHR43220:SF18">
    <property type="entry name" value="TRANSMEMBRANE PROTEIN 41B"/>
    <property type="match status" value="1"/>
</dbReference>
<dbReference type="GO" id="GO:0000045">
    <property type="term" value="P:autophagosome assembly"/>
    <property type="evidence" value="ECO:0007669"/>
    <property type="project" value="TreeGrafter"/>
</dbReference>
<evidence type="ECO:0000256" key="6">
    <source>
        <dbReference type="SAM" id="Phobius"/>
    </source>
</evidence>
<dbReference type="PANTHER" id="PTHR43220">
    <property type="match status" value="1"/>
</dbReference>
<evidence type="ECO:0000313" key="8">
    <source>
        <dbReference type="EMBL" id="KRW99144.1"/>
    </source>
</evidence>
<keyword evidence="9" id="KW-1185">Reference proteome</keyword>
<evidence type="ECO:0000256" key="2">
    <source>
        <dbReference type="ARBA" id="ARBA00022692"/>
    </source>
</evidence>
<dbReference type="FunCoup" id="A0A0V0QAA6">
    <property type="interactions" value="76"/>
</dbReference>
<comment type="caution">
    <text evidence="8">The sequence shown here is derived from an EMBL/GenBank/DDBJ whole genome shotgun (WGS) entry which is preliminary data.</text>
</comment>
<dbReference type="OMA" id="CIKIPRD"/>
<dbReference type="AlphaFoldDB" id="A0A0V0QAA6"/>
<dbReference type="OrthoDB" id="3364966at2759"/>
<feature type="transmembrane region" description="Helical" evidence="6">
    <location>
        <begin position="157"/>
        <end position="181"/>
    </location>
</feature>
<feature type="domain" description="VTT" evidence="7">
    <location>
        <begin position="58"/>
        <end position="177"/>
    </location>
</feature>
<dbReference type="InParanoid" id="A0A0V0QAA6"/>
<accession>A0A0V0QAA6</accession>
<proteinExistence type="inferred from homology"/>
<reference evidence="8 9" key="1">
    <citation type="journal article" date="2015" name="Sci. Rep.">
        <title>Genome of the facultative scuticociliatosis pathogen Pseudocohnilembus persalinus provides insight into its virulence through horizontal gene transfer.</title>
        <authorList>
            <person name="Xiong J."/>
            <person name="Wang G."/>
            <person name="Cheng J."/>
            <person name="Tian M."/>
            <person name="Pan X."/>
            <person name="Warren A."/>
            <person name="Jiang C."/>
            <person name="Yuan D."/>
            <person name="Miao W."/>
        </authorList>
    </citation>
    <scope>NUCLEOTIDE SEQUENCE [LARGE SCALE GENOMIC DNA]</scope>
    <source>
        <strain evidence="8">36N120E</strain>
    </source>
</reference>
<evidence type="ECO:0000256" key="1">
    <source>
        <dbReference type="ARBA" id="ARBA00004141"/>
    </source>
</evidence>
<name>A0A0V0QAA6_PSEPJ</name>
<feature type="transmembrane region" description="Helical" evidence="6">
    <location>
        <begin position="126"/>
        <end position="151"/>
    </location>
</feature>
<comment type="similarity">
    <text evidence="5">Belongs to the TMEM41 family.</text>
</comment>
<dbReference type="Proteomes" id="UP000054937">
    <property type="component" value="Unassembled WGS sequence"/>
</dbReference>
<dbReference type="GO" id="GO:0016020">
    <property type="term" value="C:membrane"/>
    <property type="evidence" value="ECO:0007669"/>
    <property type="project" value="UniProtKB-SubCell"/>
</dbReference>
<dbReference type="InterPro" id="IPR032816">
    <property type="entry name" value="VTT_dom"/>
</dbReference>
<evidence type="ECO:0000313" key="9">
    <source>
        <dbReference type="Proteomes" id="UP000054937"/>
    </source>
</evidence>
<keyword evidence="2 6" id="KW-0812">Transmembrane</keyword>
<dbReference type="EMBL" id="LDAU01000220">
    <property type="protein sequence ID" value="KRW99144.1"/>
    <property type="molecule type" value="Genomic_DNA"/>
</dbReference>
<feature type="transmembrane region" description="Helical" evidence="6">
    <location>
        <begin position="23"/>
        <end position="41"/>
    </location>
</feature>
<dbReference type="Pfam" id="PF09335">
    <property type="entry name" value="VTT_dom"/>
    <property type="match status" value="1"/>
</dbReference>
<evidence type="ECO:0000256" key="3">
    <source>
        <dbReference type="ARBA" id="ARBA00022989"/>
    </source>
</evidence>
<keyword evidence="4 6" id="KW-0472">Membrane</keyword>
<feature type="transmembrane region" description="Helical" evidence="6">
    <location>
        <begin position="193"/>
        <end position="209"/>
    </location>
</feature>
<evidence type="ECO:0000256" key="5">
    <source>
        <dbReference type="ARBA" id="ARBA00025797"/>
    </source>
</evidence>
<evidence type="ECO:0000256" key="4">
    <source>
        <dbReference type="ARBA" id="ARBA00023136"/>
    </source>
</evidence>
<comment type="subcellular location">
    <subcellularLocation>
        <location evidence="1">Membrane</location>
        <topology evidence="1">Multi-pass membrane protein</topology>
    </subcellularLocation>
</comment>
<protein>
    <recommendedName>
        <fullName evidence="7">VTT domain-containing protein</fullName>
    </recommendedName>
</protein>
<evidence type="ECO:0000259" key="7">
    <source>
        <dbReference type="Pfam" id="PF09335"/>
    </source>
</evidence>
<keyword evidence="3 6" id="KW-1133">Transmembrane helix</keyword>
<dbReference type="InterPro" id="IPR045014">
    <property type="entry name" value="TM41A/B"/>
</dbReference>